<dbReference type="AlphaFoldDB" id="A0AAU8REG4"/>
<evidence type="ECO:0000313" key="2">
    <source>
        <dbReference type="Proteomes" id="UP000030786"/>
    </source>
</evidence>
<dbReference type="Proteomes" id="UP000030786">
    <property type="component" value="Chromosome"/>
</dbReference>
<protein>
    <submittedName>
        <fullName evidence="1">Uncharacterized protein</fullName>
    </submittedName>
</protein>
<organism evidence="1 2">
    <name type="scientific">Cellulophaga baltica 18</name>
    <dbReference type="NCBI Taxonomy" id="1348584"/>
    <lineage>
        <taxon>Bacteria</taxon>
        <taxon>Pseudomonadati</taxon>
        <taxon>Bacteroidota</taxon>
        <taxon>Flavobacteriia</taxon>
        <taxon>Flavobacteriales</taxon>
        <taxon>Flavobacteriaceae</taxon>
        <taxon>Cellulophaga</taxon>
    </lineage>
</organism>
<accession>A0AAU8REG4</accession>
<reference evidence="1 2" key="1">
    <citation type="journal article" date="2014" name="Environ. Microbiol.">
        <title>Contrasting genomic patterns and infection strategies of two co-existing Bacteroidetes podovirus genera.</title>
        <authorList>
            <person name="Holmfeldt K."/>
            <person name="Howard-Varona C."/>
            <person name="Solonenko N."/>
            <person name="Sullivan M.B."/>
        </authorList>
    </citation>
    <scope>NUCLEOTIDE SEQUENCE [LARGE SCALE GENOMIC DNA]</scope>
    <source>
        <strain evidence="1 2">18</strain>
    </source>
</reference>
<dbReference type="KEGG" id="cbat:M666_10390"/>
<sequence length="63" mass="7894">MYFHENDGFKNFSKVRCKLIVLKIENFKLQHQFHEYFLIIYAKEFQNDKKMFAKFIKCLTYIY</sequence>
<name>A0AAU8REG4_9FLAO</name>
<dbReference type="EMBL" id="CP009976">
    <property type="protein sequence ID" value="AIZ41952.1"/>
    <property type="molecule type" value="Genomic_DNA"/>
</dbReference>
<gene>
    <name evidence="1" type="ORF">M666_10390</name>
</gene>
<evidence type="ECO:0000313" key="1">
    <source>
        <dbReference type="EMBL" id="AIZ41952.1"/>
    </source>
</evidence>
<proteinExistence type="predicted"/>